<dbReference type="GO" id="GO:0016987">
    <property type="term" value="F:sigma factor activity"/>
    <property type="evidence" value="ECO:0007669"/>
    <property type="project" value="UniProtKB-KW"/>
</dbReference>
<dbReference type="InterPro" id="IPR013325">
    <property type="entry name" value="RNA_pol_sigma_r2"/>
</dbReference>
<gene>
    <name evidence="6" type="ORF">F0919_07235</name>
</gene>
<protein>
    <submittedName>
        <fullName evidence="6">Sigma-70 family RNA polymerase sigma factor</fullName>
    </submittedName>
</protein>
<evidence type="ECO:0000256" key="2">
    <source>
        <dbReference type="ARBA" id="ARBA00023015"/>
    </source>
</evidence>
<reference evidence="6 7" key="1">
    <citation type="submission" date="2019-09" db="EMBL/GenBank/DDBJ databases">
        <title>Genome sequence and assembly of Taibaiella sp.</title>
        <authorList>
            <person name="Chhetri G."/>
        </authorList>
    </citation>
    <scope>NUCLEOTIDE SEQUENCE [LARGE SCALE GENOMIC DNA]</scope>
    <source>
        <strain evidence="6 7">KVB11</strain>
    </source>
</reference>
<keyword evidence="5" id="KW-0804">Transcription</keyword>
<dbReference type="InterPro" id="IPR039425">
    <property type="entry name" value="RNA_pol_sigma-70-like"/>
</dbReference>
<keyword evidence="7" id="KW-1185">Reference proteome</keyword>
<keyword evidence="2" id="KW-0805">Transcription regulation</keyword>
<dbReference type="Proteomes" id="UP000323632">
    <property type="component" value="Unassembled WGS sequence"/>
</dbReference>
<evidence type="ECO:0000313" key="6">
    <source>
        <dbReference type="EMBL" id="KAA5537461.1"/>
    </source>
</evidence>
<dbReference type="InterPro" id="IPR014284">
    <property type="entry name" value="RNA_pol_sigma-70_dom"/>
</dbReference>
<keyword evidence="4" id="KW-0238">DNA-binding</keyword>
<evidence type="ECO:0000256" key="1">
    <source>
        <dbReference type="ARBA" id="ARBA00010641"/>
    </source>
</evidence>
<accession>A0A5M6CQA4</accession>
<evidence type="ECO:0000256" key="3">
    <source>
        <dbReference type="ARBA" id="ARBA00023082"/>
    </source>
</evidence>
<dbReference type="EMBL" id="VWSH01000001">
    <property type="protein sequence ID" value="KAA5537461.1"/>
    <property type="molecule type" value="Genomic_DNA"/>
</dbReference>
<evidence type="ECO:0000256" key="5">
    <source>
        <dbReference type="ARBA" id="ARBA00023163"/>
    </source>
</evidence>
<evidence type="ECO:0000256" key="4">
    <source>
        <dbReference type="ARBA" id="ARBA00023125"/>
    </source>
</evidence>
<dbReference type="Gene3D" id="1.10.10.10">
    <property type="entry name" value="Winged helix-like DNA-binding domain superfamily/Winged helix DNA-binding domain"/>
    <property type="match status" value="1"/>
</dbReference>
<evidence type="ECO:0000313" key="7">
    <source>
        <dbReference type="Proteomes" id="UP000323632"/>
    </source>
</evidence>
<comment type="similarity">
    <text evidence="1">Belongs to the sigma-70 factor family. ECF subfamily.</text>
</comment>
<dbReference type="SUPFAM" id="SSF88659">
    <property type="entry name" value="Sigma3 and sigma4 domains of RNA polymerase sigma factors"/>
    <property type="match status" value="1"/>
</dbReference>
<dbReference type="GO" id="GO:0006352">
    <property type="term" value="P:DNA-templated transcription initiation"/>
    <property type="evidence" value="ECO:0007669"/>
    <property type="project" value="InterPro"/>
</dbReference>
<dbReference type="GO" id="GO:0003677">
    <property type="term" value="F:DNA binding"/>
    <property type="evidence" value="ECO:0007669"/>
    <property type="project" value="UniProtKB-KW"/>
</dbReference>
<dbReference type="SUPFAM" id="SSF88946">
    <property type="entry name" value="Sigma2 domain of RNA polymerase sigma factors"/>
    <property type="match status" value="1"/>
</dbReference>
<proteinExistence type="inferred from homology"/>
<dbReference type="Gene3D" id="1.10.1740.10">
    <property type="match status" value="1"/>
</dbReference>
<dbReference type="InterPro" id="IPR013324">
    <property type="entry name" value="RNA_pol_sigma_r3/r4-like"/>
</dbReference>
<sequence length="194" mass="22478">MTKVFYTDTELLEGLASGDRNAVVTLYKLYHSVLTKWILSRGGLESDAEDVFQEALVVIFEKAKSPEFCLTCKLSTYLFAISKRLWFKKMEKAAPYRSFNEESEEDESRFGAYEEDLDIHLEKEEQFEQLGKAMEQLGEPCKSLLHSFYVDGKNMQEIAVQFHYTNAENAKTQKYKCLTRLKKIYFSAGIKVKN</sequence>
<dbReference type="AlphaFoldDB" id="A0A5M6CQA4"/>
<dbReference type="PANTHER" id="PTHR43133">
    <property type="entry name" value="RNA POLYMERASE ECF-TYPE SIGMA FACTO"/>
    <property type="match status" value="1"/>
</dbReference>
<keyword evidence="3" id="KW-0731">Sigma factor</keyword>
<comment type="caution">
    <text evidence="6">The sequence shown here is derived from an EMBL/GenBank/DDBJ whole genome shotgun (WGS) entry which is preliminary data.</text>
</comment>
<dbReference type="NCBIfam" id="TIGR02937">
    <property type="entry name" value="sigma70-ECF"/>
    <property type="match status" value="1"/>
</dbReference>
<name>A0A5M6CQA4_9BACT</name>
<dbReference type="PANTHER" id="PTHR43133:SF8">
    <property type="entry name" value="RNA POLYMERASE SIGMA FACTOR HI_1459-RELATED"/>
    <property type="match status" value="1"/>
</dbReference>
<dbReference type="RefSeq" id="WP_150032037.1">
    <property type="nucleotide sequence ID" value="NZ_VWSH01000001.1"/>
</dbReference>
<organism evidence="6 7">
    <name type="scientific">Taibaiella lutea</name>
    <dbReference type="NCBI Taxonomy" id="2608001"/>
    <lineage>
        <taxon>Bacteria</taxon>
        <taxon>Pseudomonadati</taxon>
        <taxon>Bacteroidota</taxon>
        <taxon>Chitinophagia</taxon>
        <taxon>Chitinophagales</taxon>
        <taxon>Chitinophagaceae</taxon>
        <taxon>Taibaiella</taxon>
    </lineage>
</organism>
<dbReference type="InterPro" id="IPR036388">
    <property type="entry name" value="WH-like_DNA-bd_sf"/>
</dbReference>